<evidence type="ECO:0000313" key="4">
    <source>
        <dbReference type="EMBL" id="HEN27962.1"/>
    </source>
</evidence>
<protein>
    <submittedName>
        <fullName evidence="4">M23 family metallopeptidase</fullName>
    </submittedName>
</protein>
<comment type="caution">
    <text evidence="4">The sequence shown here is derived from an EMBL/GenBank/DDBJ whole genome shotgun (WGS) entry which is preliminary data.</text>
</comment>
<gene>
    <name evidence="4" type="ORF">ENQ77_04770</name>
    <name evidence="5" type="ORF">ENU66_01840</name>
</gene>
<evidence type="ECO:0000256" key="2">
    <source>
        <dbReference type="SAM" id="SignalP"/>
    </source>
</evidence>
<dbReference type="Gene3D" id="2.70.70.10">
    <property type="entry name" value="Glucose Permease (Domain IIA)"/>
    <property type="match status" value="1"/>
</dbReference>
<evidence type="ECO:0000256" key="1">
    <source>
        <dbReference type="ARBA" id="ARBA00022729"/>
    </source>
</evidence>
<proteinExistence type="predicted"/>
<dbReference type="SUPFAM" id="SSF51261">
    <property type="entry name" value="Duplicated hybrid motif"/>
    <property type="match status" value="1"/>
</dbReference>
<dbReference type="PANTHER" id="PTHR21666:SF289">
    <property type="entry name" value="L-ALA--D-GLU ENDOPEPTIDASE"/>
    <property type="match status" value="1"/>
</dbReference>
<evidence type="ECO:0000259" key="3">
    <source>
        <dbReference type="Pfam" id="PF01551"/>
    </source>
</evidence>
<dbReference type="EMBL" id="DSOL01000139">
    <property type="protein sequence ID" value="HEN27962.1"/>
    <property type="molecule type" value="Genomic_DNA"/>
</dbReference>
<organism evidence="4">
    <name type="scientific">candidate division WOR-3 bacterium</name>
    <dbReference type="NCBI Taxonomy" id="2052148"/>
    <lineage>
        <taxon>Bacteria</taxon>
        <taxon>Bacteria division WOR-3</taxon>
    </lineage>
</organism>
<dbReference type="InterPro" id="IPR050570">
    <property type="entry name" value="Cell_wall_metabolism_enzyme"/>
</dbReference>
<dbReference type="EMBL" id="DTDJ01000016">
    <property type="protein sequence ID" value="HGL17069.1"/>
    <property type="molecule type" value="Genomic_DNA"/>
</dbReference>
<feature type="signal peptide" evidence="2">
    <location>
        <begin position="1"/>
        <end position="22"/>
    </location>
</feature>
<dbReference type="PANTHER" id="PTHR21666">
    <property type="entry name" value="PEPTIDASE-RELATED"/>
    <property type="match status" value="1"/>
</dbReference>
<dbReference type="AlphaFoldDB" id="A0A7C2K3G1"/>
<sequence>MKALKVIISIAVLTILVESANAFVWPTSGTITSVVGWRRHPVTGQWSYHYGTDIAAPSGRGVGNAGRGRVTVAGWVSGYGNAIYVDHSYYSAGWETRYAHLSAIYVRVGQWLTQFNQTIGAVGSTGVSTGPHLHWELRKYGVAQKPNGSVGQYVTRGTFCGI</sequence>
<dbReference type="Pfam" id="PF01551">
    <property type="entry name" value="Peptidase_M23"/>
    <property type="match status" value="1"/>
</dbReference>
<keyword evidence="1 2" id="KW-0732">Signal</keyword>
<accession>A0A7C2K3G1</accession>
<name>A0A7C2K3G1_UNCW3</name>
<reference evidence="4" key="1">
    <citation type="journal article" date="2020" name="mSystems">
        <title>Genome- and Community-Level Interaction Insights into Carbon Utilization and Element Cycling Functions of Hydrothermarchaeota in Hydrothermal Sediment.</title>
        <authorList>
            <person name="Zhou Z."/>
            <person name="Liu Y."/>
            <person name="Xu W."/>
            <person name="Pan J."/>
            <person name="Luo Z.H."/>
            <person name="Li M."/>
        </authorList>
    </citation>
    <scope>NUCLEOTIDE SEQUENCE [LARGE SCALE GENOMIC DNA]</scope>
    <source>
        <strain evidence="4">SpSt-34</strain>
        <strain evidence="5">SpSt-69</strain>
    </source>
</reference>
<dbReference type="InterPro" id="IPR011055">
    <property type="entry name" value="Dup_hybrid_motif"/>
</dbReference>
<feature type="domain" description="M23ase beta-sheet core" evidence="3">
    <location>
        <begin position="48"/>
        <end position="146"/>
    </location>
</feature>
<dbReference type="CDD" id="cd12797">
    <property type="entry name" value="M23_peptidase"/>
    <property type="match status" value="1"/>
</dbReference>
<dbReference type="InterPro" id="IPR016047">
    <property type="entry name" value="M23ase_b-sheet_dom"/>
</dbReference>
<feature type="chain" id="PRO_5039870594" evidence="2">
    <location>
        <begin position="23"/>
        <end position="162"/>
    </location>
</feature>
<evidence type="ECO:0000313" key="5">
    <source>
        <dbReference type="EMBL" id="HGL17069.1"/>
    </source>
</evidence>
<dbReference type="GO" id="GO:0004222">
    <property type="term" value="F:metalloendopeptidase activity"/>
    <property type="evidence" value="ECO:0007669"/>
    <property type="project" value="TreeGrafter"/>
</dbReference>